<keyword evidence="2" id="KW-1185">Reference proteome</keyword>
<accession>A0A6G1HHG8</accession>
<name>A0A6G1HHG8_9PEZI</name>
<dbReference type="AlphaFoldDB" id="A0A6G1HHG8"/>
<dbReference type="InterPro" id="IPR021047">
    <property type="entry name" value="Mannosyltransferase_CMT1"/>
</dbReference>
<gene>
    <name evidence="1" type="ORF">K402DRAFT_416265</name>
</gene>
<dbReference type="PANTHER" id="PTHR34144">
    <property type="entry name" value="CHROMOSOME 8, WHOLE GENOME SHOTGUN SEQUENCE"/>
    <property type="match status" value="1"/>
</dbReference>
<sequence>MRRHLGRQSRKERFLLYTIILFFLVDAFRIIRRTGRNQEIAISGDSETPRVFIASTHWMSEKNLRSHWNNAILDLVKHLGPNNVYVSIVHSAGWDDSAGVLGELDAELAALDVPRNIDFDPISHRDAAERGPARNEPGWVFTSNGKKELRRIPYLSRIRNKVMAKLSQLEYEGSMTKFDKVLWLNDVIFTPNDVMKLLNTRGGDYAAVCSLDFAHPPVFYDSFALRDIAGHQPIMPSWPYFADGDSRGALMASEPVPVRSCWNGMVAFDAAPFYKVPPLRFRGIPDGLAARHLEASECCLVHVDNPLAAKKGVWLNPNVRVAYNASPYAVVNPPIGYDWVSGPMKIFGSWRNRVTRPFAWFKRASEKVSILKKVKDWELDDPIPGQPTKEKGIHCLVNEMQVLYWGGWAHV</sequence>
<dbReference type="Proteomes" id="UP000800041">
    <property type="component" value="Unassembled WGS sequence"/>
</dbReference>
<dbReference type="OrthoDB" id="262547at2759"/>
<evidence type="ECO:0000313" key="1">
    <source>
        <dbReference type="EMBL" id="KAF1992623.1"/>
    </source>
</evidence>
<dbReference type="EMBL" id="ML977137">
    <property type="protein sequence ID" value="KAF1992623.1"/>
    <property type="molecule type" value="Genomic_DNA"/>
</dbReference>
<evidence type="ECO:0000313" key="2">
    <source>
        <dbReference type="Proteomes" id="UP000800041"/>
    </source>
</evidence>
<proteinExistence type="predicted"/>
<reference evidence="1" key="1">
    <citation type="journal article" date="2020" name="Stud. Mycol.">
        <title>101 Dothideomycetes genomes: a test case for predicting lifestyles and emergence of pathogens.</title>
        <authorList>
            <person name="Haridas S."/>
            <person name="Albert R."/>
            <person name="Binder M."/>
            <person name="Bloem J."/>
            <person name="Labutti K."/>
            <person name="Salamov A."/>
            <person name="Andreopoulos B."/>
            <person name="Baker S."/>
            <person name="Barry K."/>
            <person name="Bills G."/>
            <person name="Bluhm B."/>
            <person name="Cannon C."/>
            <person name="Castanera R."/>
            <person name="Culley D."/>
            <person name="Daum C."/>
            <person name="Ezra D."/>
            <person name="Gonzalez J."/>
            <person name="Henrissat B."/>
            <person name="Kuo A."/>
            <person name="Liang C."/>
            <person name="Lipzen A."/>
            <person name="Lutzoni F."/>
            <person name="Magnuson J."/>
            <person name="Mondo S."/>
            <person name="Nolan M."/>
            <person name="Ohm R."/>
            <person name="Pangilinan J."/>
            <person name="Park H.-J."/>
            <person name="Ramirez L."/>
            <person name="Alfaro M."/>
            <person name="Sun H."/>
            <person name="Tritt A."/>
            <person name="Yoshinaga Y."/>
            <person name="Zwiers L.-H."/>
            <person name="Turgeon B."/>
            <person name="Goodwin S."/>
            <person name="Spatafora J."/>
            <person name="Crous P."/>
            <person name="Grigoriev I."/>
        </authorList>
    </citation>
    <scope>NUCLEOTIDE SEQUENCE</scope>
    <source>
        <strain evidence="1">CBS 113979</strain>
    </source>
</reference>
<organism evidence="1 2">
    <name type="scientific">Aulographum hederae CBS 113979</name>
    <dbReference type="NCBI Taxonomy" id="1176131"/>
    <lineage>
        <taxon>Eukaryota</taxon>
        <taxon>Fungi</taxon>
        <taxon>Dikarya</taxon>
        <taxon>Ascomycota</taxon>
        <taxon>Pezizomycotina</taxon>
        <taxon>Dothideomycetes</taxon>
        <taxon>Pleosporomycetidae</taxon>
        <taxon>Aulographales</taxon>
        <taxon>Aulographaceae</taxon>
    </lineage>
</organism>
<dbReference type="PANTHER" id="PTHR34144:SF7">
    <property type="entry name" value="EXPORT PROTEIN (CAP59), PUTATIVE (AFU_ORTHOLOGUE AFUA_7G05020)-RELATED"/>
    <property type="match status" value="1"/>
</dbReference>
<dbReference type="GO" id="GO:0016740">
    <property type="term" value="F:transferase activity"/>
    <property type="evidence" value="ECO:0007669"/>
    <property type="project" value="UniProtKB-KW"/>
</dbReference>
<dbReference type="Pfam" id="PF11735">
    <property type="entry name" value="CAP59_mtransfer"/>
    <property type="match status" value="1"/>
</dbReference>
<keyword evidence="1" id="KW-0808">Transferase</keyword>
<protein>
    <submittedName>
        <fullName evidence="1">Glycosyltransferase family 69 protein</fullName>
    </submittedName>
</protein>